<name>A0ABR3CVR7_9PEZI</name>
<dbReference type="RefSeq" id="XP_066637730.1">
    <property type="nucleotide sequence ID" value="XM_066772451.1"/>
</dbReference>
<dbReference type="InterPro" id="IPR008922">
    <property type="entry name" value="Di-copper_centre_dom_sf"/>
</dbReference>
<accession>A0ABR3CVR7</accession>
<sequence>MLRLTVFQYWNWGKYALDPVNSPIFDGSDTSLGGDGSNEPYGDLCIPNCETPNYVFPAGNGGGCVTSGAFKK</sequence>
<reference evidence="1 2" key="1">
    <citation type="submission" date="2024-02" db="EMBL/GenBank/DDBJ databases">
        <title>De novo assembly and annotation of 12 fungi associated with fruit tree decline syndrome in Ontario, Canada.</title>
        <authorList>
            <person name="Sulman M."/>
            <person name="Ellouze W."/>
            <person name="Ilyukhin E."/>
        </authorList>
    </citation>
    <scope>NUCLEOTIDE SEQUENCE [LARGE SCALE GENOMIC DNA]</scope>
    <source>
        <strain evidence="1 2">FDS-637</strain>
    </source>
</reference>
<protein>
    <submittedName>
        <fullName evidence="1">Uncharacterized protein</fullName>
    </submittedName>
</protein>
<comment type="caution">
    <text evidence="1">The sequence shown here is derived from an EMBL/GenBank/DDBJ whole genome shotgun (WGS) entry which is preliminary data.</text>
</comment>
<keyword evidence="2" id="KW-1185">Reference proteome</keyword>
<dbReference type="Gene3D" id="1.10.1280.10">
    <property type="entry name" value="Di-copper center containing domain from catechol oxidase"/>
    <property type="match status" value="1"/>
</dbReference>
<gene>
    <name evidence="1" type="ORF">SLS55_000946</name>
</gene>
<dbReference type="GeneID" id="92005031"/>
<organism evidence="1 2">
    <name type="scientific">Diplodia seriata</name>
    <dbReference type="NCBI Taxonomy" id="420778"/>
    <lineage>
        <taxon>Eukaryota</taxon>
        <taxon>Fungi</taxon>
        <taxon>Dikarya</taxon>
        <taxon>Ascomycota</taxon>
        <taxon>Pezizomycotina</taxon>
        <taxon>Dothideomycetes</taxon>
        <taxon>Dothideomycetes incertae sedis</taxon>
        <taxon>Botryosphaeriales</taxon>
        <taxon>Botryosphaeriaceae</taxon>
        <taxon>Diplodia</taxon>
    </lineage>
</organism>
<evidence type="ECO:0000313" key="1">
    <source>
        <dbReference type="EMBL" id="KAL0264990.1"/>
    </source>
</evidence>
<proteinExistence type="predicted"/>
<dbReference type="EMBL" id="JAJVCZ030000001">
    <property type="protein sequence ID" value="KAL0264990.1"/>
    <property type="molecule type" value="Genomic_DNA"/>
</dbReference>
<evidence type="ECO:0000313" key="2">
    <source>
        <dbReference type="Proteomes" id="UP001430584"/>
    </source>
</evidence>
<dbReference type="Proteomes" id="UP001430584">
    <property type="component" value="Unassembled WGS sequence"/>
</dbReference>